<dbReference type="AlphaFoldDB" id="A0A2A6XA32"/>
<accession>A0A2A6XA32</accession>
<evidence type="ECO:0000313" key="1">
    <source>
        <dbReference type="EMBL" id="RPF68895.1"/>
    </source>
</evidence>
<dbReference type="RefSeq" id="WP_000002007.1">
    <property type="nucleotide sequence ID" value="NZ_MBIT01000108.1"/>
</dbReference>
<gene>
    <name evidence="1" type="ORF">EGW01_01200</name>
</gene>
<dbReference type="Proteomes" id="UP000275263">
    <property type="component" value="Unassembled WGS sequence"/>
</dbReference>
<sequence>MANLLRATPHVTIPGLLVPQTQDAIWKKYLGTNLAYVAKEGKTTVKEQPMKIKAIMLGLAVVFNLGFSGEYSDMLSIKEYKDKNGVTQYKMGGTIDEVNKVVDSIYFDPYDPATLQSIVKMINYNKSMIVGLLNRQMKGEALIIVLNKKIKKLQQEVAKLKQAKK</sequence>
<protein>
    <submittedName>
        <fullName evidence="1">Uncharacterized protein</fullName>
    </submittedName>
</protein>
<evidence type="ECO:0000313" key="2">
    <source>
        <dbReference type="Proteomes" id="UP000275263"/>
    </source>
</evidence>
<dbReference type="EMBL" id="RPFT01000002">
    <property type="protein sequence ID" value="RPF68895.1"/>
    <property type="molecule type" value="Genomic_DNA"/>
</dbReference>
<comment type="caution">
    <text evidence="1">The sequence shown here is derived from an EMBL/GenBank/DDBJ whole genome shotgun (WGS) entry which is preliminary data.</text>
</comment>
<name>A0A2A6XA32_HELPX</name>
<proteinExistence type="predicted"/>
<organism evidence="1 2">
    <name type="scientific">Helicobacter pylori</name>
    <name type="common">Campylobacter pylori</name>
    <dbReference type="NCBI Taxonomy" id="210"/>
    <lineage>
        <taxon>Bacteria</taxon>
        <taxon>Pseudomonadati</taxon>
        <taxon>Campylobacterota</taxon>
        <taxon>Epsilonproteobacteria</taxon>
        <taxon>Campylobacterales</taxon>
        <taxon>Helicobacteraceae</taxon>
        <taxon>Helicobacter</taxon>
    </lineage>
</organism>
<reference evidence="1 2" key="1">
    <citation type="journal article" date="2017" name="Gut Pathog.">
        <title>Mycobacterium avium subsp. paratuberculosis and associated risk factors for inflammatory bowel disease in Iranian patients.</title>
        <authorList>
            <person name="Zamani S."/>
            <person name="Zali M.R."/>
            <person name="Aghdaei H.A."/>
            <person name="Sechi L.A."/>
            <person name="Niegowska M."/>
            <person name="Caggiu E."/>
            <person name="Keshavarz R."/>
            <person name="Mosavari N."/>
            <person name="Feizabadi M.M."/>
        </authorList>
    </citation>
    <scope>NUCLEOTIDE SEQUENCE [LARGE SCALE GENOMIC DNA]</scope>
    <source>
        <strain evidence="1 2">1057</strain>
    </source>
</reference>